<sequence>MVCCTRQSNLLRPDGDISGESPSCTATLSGLAFWSNAMKTCPACKKDKMLTEFSKNRSQRDGYCSQCKICTSEYLKTYQKTERYRTKAKVYAKSARGRVVQKGASTRFYQSEKGKAAKRTGSRNFRLRHPDRIKARSALNTAVIYGKLPRPDSLQCCYCRGPAQQYHHY</sequence>
<comment type="caution">
    <text evidence="1">The sequence shown here is derived from an EMBL/GenBank/DDBJ whole genome shotgun (WGS) entry which is preliminary data.</text>
</comment>
<organism evidence="1">
    <name type="scientific">marine sediment metagenome</name>
    <dbReference type="NCBI Taxonomy" id="412755"/>
    <lineage>
        <taxon>unclassified sequences</taxon>
        <taxon>metagenomes</taxon>
        <taxon>ecological metagenomes</taxon>
    </lineage>
</organism>
<reference evidence="1" key="1">
    <citation type="journal article" date="2015" name="Nature">
        <title>Complex archaea that bridge the gap between prokaryotes and eukaryotes.</title>
        <authorList>
            <person name="Spang A."/>
            <person name="Saw J.H."/>
            <person name="Jorgensen S.L."/>
            <person name="Zaremba-Niedzwiedzka K."/>
            <person name="Martijn J."/>
            <person name="Lind A.E."/>
            <person name="van Eijk R."/>
            <person name="Schleper C."/>
            <person name="Guy L."/>
            <person name="Ettema T.J."/>
        </authorList>
    </citation>
    <scope>NUCLEOTIDE SEQUENCE</scope>
</reference>
<proteinExistence type="predicted"/>
<dbReference type="AlphaFoldDB" id="A0A0F8Z5N1"/>
<dbReference type="EMBL" id="LAZR01053174">
    <property type="protein sequence ID" value="KKK81320.1"/>
    <property type="molecule type" value="Genomic_DNA"/>
</dbReference>
<gene>
    <name evidence="1" type="ORF">LCGC14_2814630</name>
</gene>
<feature type="non-terminal residue" evidence="1">
    <location>
        <position position="169"/>
    </location>
</feature>
<name>A0A0F8Z5N1_9ZZZZ</name>
<evidence type="ECO:0000313" key="1">
    <source>
        <dbReference type="EMBL" id="KKK81320.1"/>
    </source>
</evidence>
<accession>A0A0F8Z5N1</accession>
<protein>
    <submittedName>
        <fullName evidence="1">Uncharacterized protein</fullName>
    </submittedName>
</protein>